<name>E8T2X1_THEA1</name>
<keyword evidence="1" id="KW-0472">Membrane</keyword>
<evidence type="ECO:0000256" key="1">
    <source>
        <dbReference type="SAM" id="Phobius"/>
    </source>
</evidence>
<evidence type="ECO:0000313" key="2">
    <source>
        <dbReference type="EMBL" id="ADU97180.1"/>
    </source>
</evidence>
<reference evidence="2" key="1">
    <citation type="submission" date="2011-01" db="EMBL/GenBank/DDBJ databases">
        <title>Complete sequence of chromosome of Thermovibrio ammonificans HB-1.</title>
        <authorList>
            <consortium name="US DOE Joint Genome Institute"/>
            <person name="Lucas S."/>
            <person name="Copeland A."/>
            <person name="Lapidus A."/>
            <person name="Cheng J.-F."/>
            <person name="Goodwin L."/>
            <person name="Pitluck S."/>
            <person name="Davenport K."/>
            <person name="Detter J.C."/>
            <person name="Han C."/>
            <person name="Tapia R."/>
            <person name="Land M."/>
            <person name="Hauser L."/>
            <person name="Kyrpides N."/>
            <person name="Ivanova N."/>
            <person name="Ovchinnikova G."/>
            <person name="Vetriani C."/>
            <person name="Woyke T."/>
        </authorList>
    </citation>
    <scope>NUCLEOTIDE SEQUENCE [LARGE SCALE GENOMIC DNA]</scope>
    <source>
        <strain evidence="2">HB-1</strain>
    </source>
</reference>
<dbReference type="KEGG" id="tam:Theam_1216"/>
<accession>E8T2X1</accession>
<dbReference type="STRING" id="648996.Theam_1216"/>
<organism evidence="2 3">
    <name type="scientific">Thermovibrio ammonificans (strain DSM 15698 / JCM 12110 / HB-1)</name>
    <dbReference type="NCBI Taxonomy" id="648996"/>
    <lineage>
        <taxon>Bacteria</taxon>
        <taxon>Pseudomonadati</taxon>
        <taxon>Aquificota</taxon>
        <taxon>Aquificia</taxon>
        <taxon>Desulfurobacteriales</taxon>
        <taxon>Desulfurobacteriaceae</taxon>
        <taxon>Thermovibrio</taxon>
    </lineage>
</organism>
<gene>
    <name evidence="2" type="ordered locus">Theam_1216</name>
</gene>
<dbReference type="Proteomes" id="UP000006362">
    <property type="component" value="Chromosome"/>
</dbReference>
<dbReference type="AlphaFoldDB" id="E8T2X1"/>
<proteinExistence type="predicted"/>
<keyword evidence="1" id="KW-0812">Transmembrane</keyword>
<keyword evidence="1" id="KW-1133">Transmembrane helix</keyword>
<sequence>MEGFEFRFLLKTLLFLVLAFLIFGGVSLAFLLGSFR</sequence>
<feature type="transmembrane region" description="Helical" evidence="1">
    <location>
        <begin position="12"/>
        <end position="32"/>
    </location>
</feature>
<keyword evidence="3" id="KW-1185">Reference proteome</keyword>
<dbReference type="EMBL" id="CP002444">
    <property type="protein sequence ID" value="ADU97180.1"/>
    <property type="molecule type" value="Genomic_DNA"/>
</dbReference>
<protein>
    <submittedName>
        <fullName evidence="2">Uncharacterized protein</fullName>
    </submittedName>
</protein>
<evidence type="ECO:0000313" key="3">
    <source>
        <dbReference type="Proteomes" id="UP000006362"/>
    </source>
</evidence>
<dbReference type="HOGENOM" id="CLU_3359007_0_0_0"/>